<dbReference type="AlphaFoldDB" id="A0A9W4HU68"/>
<dbReference type="InterPro" id="IPR036291">
    <property type="entry name" value="NAD(P)-bd_dom_sf"/>
</dbReference>
<dbReference type="OrthoDB" id="9876299at2759"/>
<keyword evidence="2" id="KW-0521">NADP</keyword>
<dbReference type="Pfam" id="PF00106">
    <property type="entry name" value="adh_short"/>
    <property type="match status" value="1"/>
</dbReference>
<evidence type="ECO:0000313" key="4">
    <source>
        <dbReference type="EMBL" id="CAG8125465.1"/>
    </source>
</evidence>
<protein>
    <recommendedName>
        <fullName evidence="6">NAD(P)-binding protein</fullName>
    </recommendedName>
</protein>
<sequence length="242" mass="26401">MQSRVILITGANRGIGKGLVLKYLTLPDVTVIATVRDVSITNVSDLESAPKGPKSRLIIAQLDQGDPSSVSEAVVHIEKVHMVDHIDLVIANAGIANHWGPVSALEDSDVLSHFQVNTLGPLRLFRSLFHLLKAAKTPKFVYLSSELASLSRLNQSASLTSAYGVSKVAGNYLTKKIHEEEPEFIAFSIDPGFVQTDMGNRGAQFGGLAQAPMTVAESVNGIFDQVRLKELVLWHYPYTYLY</sequence>
<gene>
    <name evidence="4" type="ORF">POLS_LOCUS5359</name>
</gene>
<evidence type="ECO:0008006" key="6">
    <source>
        <dbReference type="Google" id="ProtNLM"/>
    </source>
</evidence>
<reference evidence="4" key="1">
    <citation type="submission" date="2021-07" db="EMBL/GenBank/DDBJ databases">
        <authorList>
            <person name="Branca A.L. A."/>
        </authorList>
    </citation>
    <scope>NUCLEOTIDE SEQUENCE</scope>
</reference>
<keyword evidence="3" id="KW-0560">Oxidoreductase</keyword>
<dbReference type="GO" id="GO:0016491">
    <property type="term" value="F:oxidoreductase activity"/>
    <property type="evidence" value="ECO:0007669"/>
    <property type="project" value="UniProtKB-KW"/>
</dbReference>
<dbReference type="EMBL" id="CAJVOS010000027">
    <property type="protein sequence ID" value="CAG8125465.1"/>
    <property type="molecule type" value="Genomic_DNA"/>
</dbReference>
<dbReference type="InterPro" id="IPR002347">
    <property type="entry name" value="SDR_fam"/>
</dbReference>
<name>A0A9W4HU68_PENOL</name>
<dbReference type="PRINTS" id="PR00081">
    <property type="entry name" value="GDHRDH"/>
</dbReference>
<comment type="caution">
    <text evidence="4">The sequence shown here is derived from an EMBL/GenBank/DDBJ whole genome shotgun (WGS) entry which is preliminary data.</text>
</comment>
<accession>A0A9W4HU68</accession>
<dbReference type="PANTHER" id="PTHR43544:SF7">
    <property type="entry name" value="NADB-LER2"/>
    <property type="match status" value="1"/>
</dbReference>
<proteinExistence type="inferred from homology"/>
<dbReference type="GO" id="GO:0005737">
    <property type="term" value="C:cytoplasm"/>
    <property type="evidence" value="ECO:0007669"/>
    <property type="project" value="TreeGrafter"/>
</dbReference>
<dbReference type="PANTHER" id="PTHR43544">
    <property type="entry name" value="SHORT-CHAIN DEHYDROGENASE/REDUCTASE"/>
    <property type="match status" value="1"/>
</dbReference>
<dbReference type="InterPro" id="IPR051468">
    <property type="entry name" value="Fungal_SecMetab_SDRs"/>
</dbReference>
<evidence type="ECO:0000256" key="2">
    <source>
        <dbReference type="ARBA" id="ARBA00022857"/>
    </source>
</evidence>
<evidence type="ECO:0000256" key="1">
    <source>
        <dbReference type="ARBA" id="ARBA00006484"/>
    </source>
</evidence>
<dbReference type="Proteomes" id="UP001153618">
    <property type="component" value="Unassembled WGS sequence"/>
</dbReference>
<comment type="similarity">
    <text evidence="1">Belongs to the short-chain dehydrogenases/reductases (SDR) family.</text>
</comment>
<evidence type="ECO:0000256" key="3">
    <source>
        <dbReference type="ARBA" id="ARBA00023002"/>
    </source>
</evidence>
<dbReference type="Gene3D" id="3.40.50.720">
    <property type="entry name" value="NAD(P)-binding Rossmann-like Domain"/>
    <property type="match status" value="1"/>
</dbReference>
<organism evidence="4 5">
    <name type="scientific">Penicillium olsonii</name>
    <dbReference type="NCBI Taxonomy" id="99116"/>
    <lineage>
        <taxon>Eukaryota</taxon>
        <taxon>Fungi</taxon>
        <taxon>Dikarya</taxon>
        <taxon>Ascomycota</taxon>
        <taxon>Pezizomycotina</taxon>
        <taxon>Eurotiomycetes</taxon>
        <taxon>Eurotiomycetidae</taxon>
        <taxon>Eurotiales</taxon>
        <taxon>Aspergillaceae</taxon>
        <taxon>Penicillium</taxon>
    </lineage>
</organism>
<evidence type="ECO:0000313" key="5">
    <source>
        <dbReference type="Proteomes" id="UP001153618"/>
    </source>
</evidence>
<keyword evidence="5" id="KW-1185">Reference proteome</keyword>
<dbReference type="SUPFAM" id="SSF51735">
    <property type="entry name" value="NAD(P)-binding Rossmann-fold domains"/>
    <property type="match status" value="1"/>
</dbReference>
<dbReference type="CDD" id="cd05325">
    <property type="entry name" value="carb_red_sniffer_like_SDR_c"/>
    <property type="match status" value="1"/>
</dbReference>